<proteinExistence type="predicted"/>
<dbReference type="AlphaFoldDB" id="A0A444YAC8"/>
<dbReference type="EMBL" id="SDMP01000017">
    <property type="protein sequence ID" value="RYQ98912.1"/>
    <property type="molecule type" value="Genomic_DNA"/>
</dbReference>
<sequence length="156" mass="17878">MHVTHCDGRASAFLVEKLEPFNGWSQGSFRIRLTADTCDCGIFQSLHFPYRHLLASCAAASMEWGPCVHSVYMQQAMFKVYEAEFSPIPNKKLWPEWYGTQVCPNPAMHKKSTDRPISTRFCNEMDESERQKKRCGLCRRIGLTQKGCPNQPTDEI</sequence>
<reference evidence="1 2" key="1">
    <citation type="submission" date="2019-01" db="EMBL/GenBank/DDBJ databases">
        <title>Sequencing of cultivated peanut Arachis hypogaea provides insights into genome evolution and oil improvement.</title>
        <authorList>
            <person name="Chen X."/>
        </authorList>
    </citation>
    <scope>NUCLEOTIDE SEQUENCE [LARGE SCALE GENOMIC DNA]</scope>
    <source>
        <strain evidence="2">cv. Fuhuasheng</strain>
        <tissue evidence="1">Leaves</tissue>
    </source>
</reference>
<protein>
    <recommendedName>
        <fullName evidence="3">Zinc finger PMZ-type domain-containing protein</fullName>
    </recommendedName>
</protein>
<accession>A0A444YAC8</accession>
<evidence type="ECO:0000313" key="2">
    <source>
        <dbReference type="Proteomes" id="UP000289738"/>
    </source>
</evidence>
<comment type="caution">
    <text evidence="1">The sequence shown here is derived from an EMBL/GenBank/DDBJ whole genome shotgun (WGS) entry which is preliminary data.</text>
</comment>
<evidence type="ECO:0000313" key="1">
    <source>
        <dbReference type="EMBL" id="RYQ98912.1"/>
    </source>
</evidence>
<keyword evidence="2" id="KW-1185">Reference proteome</keyword>
<organism evidence="1 2">
    <name type="scientific">Arachis hypogaea</name>
    <name type="common">Peanut</name>
    <dbReference type="NCBI Taxonomy" id="3818"/>
    <lineage>
        <taxon>Eukaryota</taxon>
        <taxon>Viridiplantae</taxon>
        <taxon>Streptophyta</taxon>
        <taxon>Embryophyta</taxon>
        <taxon>Tracheophyta</taxon>
        <taxon>Spermatophyta</taxon>
        <taxon>Magnoliopsida</taxon>
        <taxon>eudicotyledons</taxon>
        <taxon>Gunneridae</taxon>
        <taxon>Pentapetalae</taxon>
        <taxon>rosids</taxon>
        <taxon>fabids</taxon>
        <taxon>Fabales</taxon>
        <taxon>Fabaceae</taxon>
        <taxon>Papilionoideae</taxon>
        <taxon>50 kb inversion clade</taxon>
        <taxon>dalbergioids sensu lato</taxon>
        <taxon>Dalbergieae</taxon>
        <taxon>Pterocarpus clade</taxon>
        <taxon>Arachis</taxon>
    </lineage>
</organism>
<dbReference type="Proteomes" id="UP000289738">
    <property type="component" value="Chromosome B07"/>
</dbReference>
<evidence type="ECO:0008006" key="3">
    <source>
        <dbReference type="Google" id="ProtNLM"/>
    </source>
</evidence>
<gene>
    <name evidence="1" type="ORF">Ahy_B07g086739</name>
</gene>
<name>A0A444YAC8_ARAHY</name>